<evidence type="ECO:0000313" key="5">
    <source>
        <dbReference type="Proteomes" id="UP000195975"/>
    </source>
</evidence>
<dbReference type="PROSITE" id="PS50297">
    <property type="entry name" value="ANK_REP_REGION"/>
    <property type="match status" value="11"/>
</dbReference>
<evidence type="ECO:0008006" key="6">
    <source>
        <dbReference type="Google" id="ProtNLM"/>
    </source>
</evidence>
<dbReference type="AlphaFoldDB" id="A0A9Q5X8D7"/>
<feature type="repeat" description="ANK" evidence="3">
    <location>
        <begin position="354"/>
        <end position="386"/>
    </location>
</feature>
<feature type="repeat" description="ANK" evidence="3">
    <location>
        <begin position="212"/>
        <end position="244"/>
    </location>
</feature>
<dbReference type="PANTHER" id="PTHR24198">
    <property type="entry name" value="ANKYRIN REPEAT AND PROTEIN KINASE DOMAIN-CONTAINING PROTEIN"/>
    <property type="match status" value="1"/>
</dbReference>
<dbReference type="InterPro" id="IPR002110">
    <property type="entry name" value="Ankyrin_rpt"/>
</dbReference>
<organism evidence="4 5">
    <name type="scientific">Parabacteroides johnsonii</name>
    <dbReference type="NCBI Taxonomy" id="387661"/>
    <lineage>
        <taxon>Bacteria</taxon>
        <taxon>Pseudomonadati</taxon>
        <taxon>Bacteroidota</taxon>
        <taxon>Bacteroidia</taxon>
        <taxon>Bacteroidales</taxon>
        <taxon>Tannerellaceae</taxon>
        <taxon>Parabacteroides</taxon>
    </lineage>
</organism>
<feature type="repeat" description="ANK" evidence="3">
    <location>
        <begin position="520"/>
        <end position="552"/>
    </location>
</feature>
<dbReference type="EMBL" id="NFIJ01000005">
    <property type="protein sequence ID" value="OUO05771.1"/>
    <property type="molecule type" value="Genomic_DNA"/>
</dbReference>
<feature type="repeat" description="ANK" evidence="3">
    <location>
        <begin position="245"/>
        <end position="277"/>
    </location>
</feature>
<feature type="repeat" description="ANK" evidence="3">
    <location>
        <begin position="652"/>
        <end position="684"/>
    </location>
</feature>
<accession>A0A9Q5X8D7</accession>
<evidence type="ECO:0000313" key="4">
    <source>
        <dbReference type="EMBL" id="OUO05771.1"/>
    </source>
</evidence>
<feature type="repeat" description="ANK" evidence="3">
    <location>
        <begin position="487"/>
        <end position="519"/>
    </location>
</feature>
<feature type="repeat" description="ANK" evidence="3">
    <location>
        <begin position="586"/>
        <end position="618"/>
    </location>
</feature>
<name>A0A9Q5X8D7_9BACT</name>
<sequence>MNDNQIHTGADDLTHQAMEEALHRRNTAEIRRLLEAGFLLSNAPRTPDGYEQPHYYLKELINYYCFYSHYKELIELLPLFLDRSESLSSLELESIGRIHANEYTKDILRLLIDHVEDINEQNRSGNSILHEKLKDYQNTYAYQSGPDEIVPPEKNEPDIILDLLLERSDLDVNLMNYSDLSPLYYACRQTTARIVRKLLEKGADPYVLYGKEGNTLLHEACDNNKMQVIPLLVTFGVDVNEANALSQTPLHIVCKKQYPEIIQYLLQNGADPMRQDKDGNTPLHLLVKETKPQTIDCIDLLLDNGADINAVNDLQRTPFFVCAQTTDNQFRNRNGILLNHLLEKGAYADTSDINQNNPLYHAVEDDDLERVNLLLKAGVDPNCRNRNNISPYKLALQKNRRSIISRIEKSQVKITADPDDLDAAFLEACANGKRGVAEMLFKSGNIDITYVDDSGRTPLHYIAKAGMIALAGYVLDKGVDINYTDKYEQTALHIATAFRQKEMAKLLLARGANGAIRDDKGLLPIHYIAQSGQSDLLKAMQHSGYDLEAATDRGDTPLHIAAFHRAKENVRVLLEAEVAPDPQNNLGITPLQLAVQSSQKEIVKLLVEHGSDISRTDTDGDAPIHWASGRGNKEMVRQLLELGADINALNNRHQTALHIAIIRRDKNLVNYLLESGADLEIKTAEGNSCIDLAVTSGQKELIELIGIIQRRREALAD</sequence>
<feature type="repeat" description="ANK" evidence="3">
    <location>
        <begin position="178"/>
        <end position="204"/>
    </location>
</feature>
<dbReference type="Proteomes" id="UP000195975">
    <property type="component" value="Unassembled WGS sequence"/>
</dbReference>
<reference evidence="5" key="1">
    <citation type="submission" date="2017-04" db="EMBL/GenBank/DDBJ databases">
        <title>Function of individual gut microbiota members based on whole genome sequencing of pure cultures obtained from chicken caecum.</title>
        <authorList>
            <person name="Medvecky M."/>
            <person name="Cejkova D."/>
            <person name="Polansky O."/>
            <person name="Karasova D."/>
            <person name="Kubasova T."/>
            <person name="Cizek A."/>
            <person name="Rychlik I."/>
        </authorList>
    </citation>
    <scope>NUCLEOTIDE SEQUENCE [LARGE SCALE GENOMIC DNA]</scope>
    <source>
        <strain evidence="5">An42</strain>
    </source>
</reference>
<dbReference type="Pfam" id="PF12796">
    <property type="entry name" value="Ank_2"/>
    <property type="match status" value="3"/>
</dbReference>
<evidence type="ECO:0000256" key="1">
    <source>
        <dbReference type="ARBA" id="ARBA00022737"/>
    </source>
</evidence>
<dbReference type="PANTHER" id="PTHR24198:SF165">
    <property type="entry name" value="ANKYRIN REPEAT-CONTAINING PROTEIN-RELATED"/>
    <property type="match status" value="1"/>
</dbReference>
<proteinExistence type="predicted"/>
<dbReference type="InterPro" id="IPR036770">
    <property type="entry name" value="Ankyrin_rpt-contain_sf"/>
</dbReference>
<feature type="repeat" description="ANK" evidence="3">
    <location>
        <begin position="278"/>
        <end position="313"/>
    </location>
</feature>
<dbReference type="SUPFAM" id="SSF48403">
    <property type="entry name" value="Ankyrin repeat"/>
    <property type="match status" value="2"/>
</dbReference>
<dbReference type="Pfam" id="PF13637">
    <property type="entry name" value="Ank_4"/>
    <property type="match status" value="1"/>
</dbReference>
<dbReference type="PRINTS" id="PR01415">
    <property type="entry name" value="ANKYRIN"/>
</dbReference>
<keyword evidence="2 3" id="KW-0040">ANK repeat</keyword>
<feature type="repeat" description="ANK" evidence="3">
    <location>
        <begin position="454"/>
        <end position="486"/>
    </location>
</feature>
<comment type="caution">
    <text evidence="4">The sequence shown here is derived from an EMBL/GenBank/DDBJ whole genome shotgun (WGS) entry which is preliminary data.</text>
</comment>
<gene>
    <name evidence="4" type="ORF">B5F96_06775</name>
</gene>
<keyword evidence="1" id="KW-0677">Repeat</keyword>
<dbReference type="GO" id="GO:0005737">
    <property type="term" value="C:cytoplasm"/>
    <property type="evidence" value="ECO:0007669"/>
    <property type="project" value="TreeGrafter"/>
</dbReference>
<dbReference type="SMART" id="SM00248">
    <property type="entry name" value="ANK"/>
    <property type="match status" value="15"/>
</dbReference>
<dbReference type="PROSITE" id="PS50088">
    <property type="entry name" value="ANK_REPEAT"/>
    <property type="match status" value="12"/>
</dbReference>
<dbReference type="Pfam" id="PF00023">
    <property type="entry name" value="Ank"/>
    <property type="match status" value="1"/>
</dbReference>
<evidence type="ECO:0000256" key="3">
    <source>
        <dbReference type="PROSITE-ProRule" id="PRU00023"/>
    </source>
</evidence>
<evidence type="ECO:0000256" key="2">
    <source>
        <dbReference type="ARBA" id="ARBA00023043"/>
    </source>
</evidence>
<feature type="repeat" description="ANK" evidence="3">
    <location>
        <begin position="553"/>
        <end position="585"/>
    </location>
</feature>
<dbReference type="RefSeq" id="WP_087375366.1">
    <property type="nucleotide sequence ID" value="NZ_CAJLBM010000014.1"/>
</dbReference>
<feature type="repeat" description="ANK" evidence="3">
    <location>
        <begin position="619"/>
        <end position="651"/>
    </location>
</feature>
<dbReference type="Gene3D" id="1.25.40.20">
    <property type="entry name" value="Ankyrin repeat-containing domain"/>
    <property type="match status" value="6"/>
</dbReference>
<protein>
    <recommendedName>
        <fullName evidence="6">Ankyrin repeat protein</fullName>
    </recommendedName>
</protein>